<dbReference type="EMBL" id="BIMR01000073">
    <property type="protein sequence ID" value="GCE76113.1"/>
    <property type="molecule type" value="Genomic_DNA"/>
</dbReference>
<dbReference type="PANTHER" id="PTHR12526">
    <property type="entry name" value="GLYCOSYLTRANSFERASE"/>
    <property type="match status" value="1"/>
</dbReference>
<organism evidence="1 2">
    <name type="scientific">Cellulomonas biazotea</name>
    <dbReference type="NCBI Taxonomy" id="1709"/>
    <lineage>
        <taxon>Bacteria</taxon>
        <taxon>Bacillati</taxon>
        <taxon>Actinomycetota</taxon>
        <taxon>Actinomycetes</taxon>
        <taxon>Micrococcales</taxon>
        <taxon>Cellulomonadaceae</taxon>
        <taxon>Cellulomonas</taxon>
    </lineage>
</organism>
<protein>
    <recommendedName>
        <fullName evidence="3">Glycosyl transferase family 1 domain-containing protein</fullName>
    </recommendedName>
</protein>
<comment type="caution">
    <text evidence="1">The sequence shown here is derived from an EMBL/GenBank/DDBJ whole genome shotgun (WGS) entry which is preliminary data.</text>
</comment>
<gene>
    <name evidence="1" type="ORF">CBZ_11690</name>
</gene>
<dbReference type="SUPFAM" id="SSF53756">
    <property type="entry name" value="UDP-Glycosyltransferase/glycogen phosphorylase"/>
    <property type="match status" value="1"/>
</dbReference>
<accession>A0A402DPQ6</accession>
<name>A0A402DPQ6_9CELL</name>
<dbReference type="Pfam" id="PF13692">
    <property type="entry name" value="Glyco_trans_1_4"/>
    <property type="match status" value="1"/>
</dbReference>
<dbReference type="CDD" id="cd03801">
    <property type="entry name" value="GT4_PimA-like"/>
    <property type="match status" value="1"/>
</dbReference>
<dbReference type="Proteomes" id="UP000289954">
    <property type="component" value="Unassembled WGS sequence"/>
</dbReference>
<keyword evidence="2" id="KW-1185">Reference proteome</keyword>
<dbReference type="OrthoDB" id="3371840at2"/>
<evidence type="ECO:0008006" key="3">
    <source>
        <dbReference type="Google" id="ProtNLM"/>
    </source>
</evidence>
<sequence>MTTASRPPARTALPRVRLYETLRTAHLERAHELAPASIVYRRRRYDFDSDLARGLDLVEAGPLRAAWVLARSDVRELEVNEPLMVSSLRRTALALAAVDVARLVRRRRTLVVTYAIANDDPFRPPARPGLPGRVRRWLDARLIAAVARRVDRIVLGTPAAQELYGALVPSLLRRADHVLLPALPTACTCGPLDAADPDAVLFVGAFEERKGVPQLLAAWPHVHRARPQARLTLVGTGPLADAVHAFAADRPEVSVVVDPPRARVHALQREASVAVLLSQRTRTWREQVGLPVVEGLAHGCAVLATTETGLAAWLEEHGHAVVDPAADPERVADVLVGLLDARRPAATVLADLPDVDGRLAADAWLLRAH</sequence>
<evidence type="ECO:0000313" key="1">
    <source>
        <dbReference type="EMBL" id="GCE76113.1"/>
    </source>
</evidence>
<reference evidence="1 2" key="1">
    <citation type="submission" date="2019-01" db="EMBL/GenBank/DDBJ databases">
        <title>Draft genome sequence of Cellulomonas takizawaensis strain TKZ-21.</title>
        <authorList>
            <person name="Yamamura H."/>
            <person name="Hayashi T."/>
            <person name="Hamada M."/>
            <person name="Serisawa Y."/>
            <person name="Matsuyama K."/>
            <person name="Nakagawa Y."/>
            <person name="Otoguro M."/>
            <person name="Yanagida F."/>
            <person name="Hayakawa M."/>
        </authorList>
    </citation>
    <scope>NUCLEOTIDE SEQUENCE [LARGE SCALE GENOMIC DNA]</scope>
    <source>
        <strain evidence="1 2">NBRC12680</strain>
    </source>
</reference>
<dbReference type="Gene3D" id="3.40.50.2000">
    <property type="entry name" value="Glycogen Phosphorylase B"/>
    <property type="match status" value="1"/>
</dbReference>
<dbReference type="AlphaFoldDB" id="A0A402DPQ6"/>
<dbReference type="RefSeq" id="WP_130780715.1">
    <property type="nucleotide sequence ID" value="NZ_BIMR01000073.1"/>
</dbReference>
<evidence type="ECO:0000313" key="2">
    <source>
        <dbReference type="Proteomes" id="UP000289954"/>
    </source>
</evidence>
<proteinExistence type="predicted"/>